<protein>
    <submittedName>
        <fullName evidence="5">Zf-HC2 domain-containing protein</fullName>
    </submittedName>
</protein>
<dbReference type="EMBL" id="JBHMCY010000007">
    <property type="protein sequence ID" value="MFB9462141.1"/>
    <property type="molecule type" value="Genomic_DNA"/>
</dbReference>
<evidence type="ECO:0000313" key="5">
    <source>
        <dbReference type="EMBL" id="MFB9462141.1"/>
    </source>
</evidence>
<feature type="compositionally biased region" description="Basic and acidic residues" evidence="3">
    <location>
        <begin position="1"/>
        <end position="17"/>
    </location>
</feature>
<reference evidence="5 6" key="1">
    <citation type="submission" date="2024-09" db="EMBL/GenBank/DDBJ databases">
        <authorList>
            <person name="Sun Q."/>
            <person name="Mori K."/>
        </authorList>
    </citation>
    <scope>NUCLEOTIDE SEQUENCE [LARGE SCALE GENOMIC DNA]</scope>
    <source>
        <strain evidence="5 6">JCM 6917</strain>
    </source>
</reference>
<dbReference type="RefSeq" id="WP_381342507.1">
    <property type="nucleotide sequence ID" value="NZ_JBHMCY010000007.1"/>
</dbReference>
<comment type="caution">
    <text evidence="5">The sequence shown here is derived from an EMBL/GenBank/DDBJ whole genome shotgun (WGS) entry which is preliminary data.</text>
</comment>
<accession>A0ABV5MW18</accession>
<evidence type="ECO:0000256" key="2">
    <source>
        <dbReference type="ARBA" id="ARBA00023163"/>
    </source>
</evidence>
<dbReference type="InterPro" id="IPR041916">
    <property type="entry name" value="Anti_sigma_zinc_sf"/>
</dbReference>
<dbReference type="Pfam" id="PF13490">
    <property type="entry name" value="zf-HC2"/>
    <property type="match status" value="1"/>
</dbReference>
<dbReference type="Gene3D" id="1.20.120.450">
    <property type="entry name" value="dinb family like domain"/>
    <property type="match status" value="1"/>
</dbReference>
<organism evidence="5 6">
    <name type="scientific">Streptomyces cinereospinus</name>
    <dbReference type="NCBI Taxonomy" id="285561"/>
    <lineage>
        <taxon>Bacteria</taxon>
        <taxon>Bacillati</taxon>
        <taxon>Actinomycetota</taxon>
        <taxon>Actinomycetes</taxon>
        <taxon>Kitasatosporales</taxon>
        <taxon>Streptomycetaceae</taxon>
        <taxon>Streptomyces</taxon>
    </lineage>
</organism>
<gene>
    <name evidence="5" type="ORF">ACFF45_05260</name>
</gene>
<proteinExistence type="predicted"/>
<evidence type="ECO:0000256" key="3">
    <source>
        <dbReference type="SAM" id="MobiDB-lite"/>
    </source>
</evidence>
<sequence>MTDPDHHERDDHERDDDKRDEEERDGGEFGESGPFGGFGGFGASGDEKKPDEQDTPYVSGRPRIPVPRASVEDTGLPLPAVPPAPPQLEHQVLKSLLGAWALAACSAEETAAVEDHLGGCGSCADEARRLREAVGLLQRPDSLDLDPGLRTRVLESCLDRRPPRVPVPDWAAAYDAETARLDALLQDFGDAEWHTPVRLRWFDGSRPAGRRTTVAGVIAHLLAVDGLIALALGLDDPLGGTDAGPPTPTARTEAYWRACHVPPTRTVRAPWREQSHGIVRTVSFTGGGEGGLGVPYGDHELPLRDAMTDRAFECWVHAEDIAEAVDYPYEPPSARHLHRMVDLAARLLPGTLADRRRAGLASPARAPRRLVPAGTPGRTLRLEIEGSGGGEWLIPLDSPAALGSADHEVAHVALDGVEFCRLAAGRVSPDEAAAGQLGDREAIRDVLLAAASLSRM</sequence>
<dbReference type="SUPFAM" id="SSF109854">
    <property type="entry name" value="DinB/YfiT-like putative metalloenzymes"/>
    <property type="match status" value="1"/>
</dbReference>
<feature type="region of interest" description="Disordered" evidence="3">
    <location>
        <begin position="1"/>
        <end position="83"/>
    </location>
</feature>
<evidence type="ECO:0000259" key="4">
    <source>
        <dbReference type="Pfam" id="PF13490"/>
    </source>
</evidence>
<dbReference type="Gene3D" id="1.10.10.1320">
    <property type="entry name" value="Anti-sigma factor, zinc-finger domain"/>
    <property type="match status" value="1"/>
</dbReference>
<dbReference type="Proteomes" id="UP001589709">
    <property type="component" value="Unassembled WGS sequence"/>
</dbReference>
<feature type="compositionally biased region" description="Gly residues" evidence="3">
    <location>
        <begin position="29"/>
        <end position="43"/>
    </location>
</feature>
<evidence type="ECO:0000256" key="1">
    <source>
        <dbReference type="ARBA" id="ARBA00023015"/>
    </source>
</evidence>
<keyword evidence="1" id="KW-0805">Transcription regulation</keyword>
<dbReference type="InterPro" id="IPR034660">
    <property type="entry name" value="DinB/YfiT-like"/>
</dbReference>
<evidence type="ECO:0000313" key="6">
    <source>
        <dbReference type="Proteomes" id="UP001589709"/>
    </source>
</evidence>
<name>A0ABV5MW18_9ACTN</name>
<keyword evidence="2" id="KW-0804">Transcription</keyword>
<feature type="domain" description="Putative zinc-finger" evidence="4">
    <location>
        <begin position="95"/>
        <end position="124"/>
    </location>
</feature>
<dbReference type="InterPro" id="IPR027383">
    <property type="entry name" value="Znf_put"/>
</dbReference>
<keyword evidence="6" id="KW-1185">Reference proteome</keyword>